<evidence type="ECO:0000313" key="3">
    <source>
        <dbReference type="EMBL" id="CAF4560508.1"/>
    </source>
</evidence>
<gene>
    <name evidence="2" type="ORF">FME351_LOCUS16622</name>
    <name evidence="3" type="ORF">TSG867_LOCUS25276</name>
</gene>
<dbReference type="InterPro" id="IPR006149">
    <property type="entry name" value="EB_dom"/>
</dbReference>
<feature type="domain" description="EB" evidence="1">
    <location>
        <begin position="15"/>
        <end position="53"/>
    </location>
</feature>
<dbReference type="Proteomes" id="UP000663862">
    <property type="component" value="Unassembled WGS sequence"/>
</dbReference>
<dbReference type="AlphaFoldDB" id="A0A818GVS3"/>
<sequence length="401" mass="42903">MSTATCQCSSIDYWNNSYCVALLYPGQTCTSSSQCINASSCISSICQCNTNYYYSTLTGQCTYQLSYSSTCTLGNYQCLNNTLCYDLRTSPTGTCACDSTYYYYDGTSCTAYATYGATCAAATYGPICDSVARSLQCIGSQCSCSSTTYYNSSSCVSYTHVGFSCTTSSQCVTNSNCSSGICTCLSTYYFDTTTGNCVTLLTYGQACTSSVQCPTNMLCTSSQCLCTSTTYYSSPNCVSRISYGGTCSLTILCDTTLGLVCTSSVCQCNSTQYWSTLSNGMQICANLRTLGQSCTASTDCTNSATSVTCKSSICECDSNAYYLDQATVTCQPLEALGVACTPTYNFECASFNCNASNVCGTAISSTIKSNVSQASSEPCLRRPHNTMFLRMIGIYLFFFEL</sequence>
<evidence type="ECO:0000313" key="4">
    <source>
        <dbReference type="Proteomes" id="UP000663869"/>
    </source>
</evidence>
<dbReference type="PANTHER" id="PTHR39069:SF8">
    <property type="entry name" value="FI17111P1"/>
    <property type="match status" value="1"/>
</dbReference>
<organism evidence="2 4">
    <name type="scientific">Rotaria socialis</name>
    <dbReference type="NCBI Taxonomy" id="392032"/>
    <lineage>
        <taxon>Eukaryota</taxon>
        <taxon>Metazoa</taxon>
        <taxon>Spiralia</taxon>
        <taxon>Gnathifera</taxon>
        <taxon>Rotifera</taxon>
        <taxon>Eurotatoria</taxon>
        <taxon>Bdelloidea</taxon>
        <taxon>Philodinida</taxon>
        <taxon>Philodinidae</taxon>
        <taxon>Rotaria</taxon>
    </lineage>
</organism>
<dbReference type="EMBL" id="CAJNYU010002047">
    <property type="protein sequence ID" value="CAF3498372.1"/>
    <property type="molecule type" value="Genomic_DNA"/>
</dbReference>
<protein>
    <recommendedName>
        <fullName evidence="1">EB domain-containing protein</fullName>
    </recommendedName>
</protein>
<dbReference type="EMBL" id="CAJOBQ010002443">
    <property type="protein sequence ID" value="CAF4560508.1"/>
    <property type="molecule type" value="Genomic_DNA"/>
</dbReference>
<feature type="domain" description="EB" evidence="1">
    <location>
        <begin position="194"/>
        <end position="230"/>
    </location>
</feature>
<proteinExistence type="predicted"/>
<dbReference type="Proteomes" id="UP000663869">
    <property type="component" value="Unassembled WGS sequence"/>
</dbReference>
<dbReference type="Pfam" id="PF01683">
    <property type="entry name" value="EB"/>
    <property type="match status" value="3"/>
</dbReference>
<evidence type="ECO:0000259" key="1">
    <source>
        <dbReference type="Pfam" id="PF01683"/>
    </source>
</evidence>
<reference evidence="2" key="1">
    <citation type="submission" date="2021-02" db="EMBL/GenBank/DDBJ databases">
        <authorList>
            <person name="Nowell W R."/>
        </authorList>
    </citation>
    <scope>NUCLEOTIDE SEQUENCE</scope>
</reference>
<feature type="domain" description="EB" evidence="1">
    <location>
        <begin position="144"/>
        <end position="189"/>
    </location>
</feature>
<name>A0A818GVS3_9BILA</name>
<comment type="caution">
    <text evidence="2">The sequence shown here is derived from an EMBL/GenBank/DDBJ whole genome shotgun (WGS) entry which is preliminary data.</text>
</comment>
<accession>A0A818GVS3</accession>
<dbReference type="PANTHER" id="PTHR39069">
    <property type="entry name" value="ECDYSONE-INDUCIBLE GENE E1, ISOFORM A"/>
    <property type="match status" value="1"/>
</dbReference>
<evidence type="ECO:0000313" key="2">
    <source>
        <dbReference type="EMBL" id="CAF3498372.1"/>
    </source>
</evidence>